<dbReference type="GO" id="GO:0008381">
    <property type="term" value="F:mechanosensitive monoatomic ion channel activity"/>
    <property type="evidence" value="ECO:0007669"/>
    <property type="project" value="UniProtKB-ARBA"/>
</dbReference>
<sequence>MMTAAPAVTPASPTIDDSLPEQAQELWGIAIEVWNTSFLGVSVGQGLAALLIVVIGLVARGLIARWLIAALKRLAERTETTFDDAVVDALSGPMKLVPVIVSLFFALNILQIGAEGALRGHQFVQSLVVIALFWSLHNAVGPLAHALQGLRNALTPVMVDWMTKALRIVFIIVGAAAVLQVWDIPVAGIVAGLGLFGVAIGLGAQDLFKNLIAGILILTEKRFLPGDWVKVDGVVEGTVEEINFRSTVVRRFDKGPVYVPNSKLSDNAVTNFTRMTHRRTYWIIGVRYDTTAEQLREIRDKVLGYVESHPEYAQAPEVSTFMRVDSFGPSSIDFMLYCFTKTTNWGEWLRLKEELAFFIKETVEAAGTEFAFPSTSIYVESGAEVFSPPGDDAAKAVLAGEAGKG</sequence>
<feature type="domain" description="Mechanosensitive ion channel transmembrane helices 2/3" evidence="10">
    <location>
        <begin position="164"/>
        <end position="205"/>
    </location>
</feature>
<comment type="caution">
    <text evidence="11">The sequence shown here is derived from an EMBL/GenBank/DDBJ whole genome shotgun (WGS) entry which is preliminary data.</text>
</comment>
<evidence type="ECO:0000256" key="3">
    <source>
        <dbReference type="ARBA" id="ARBA00022475"/>
    </source>
</evidence>
<dbReference type="InterPro" id="IPR049278">
    <property type="entry name" value="MS_channel_C"/>
</dbReference>
<evidence type="ECO:0000256" key="4">
    <source>
        <dbReference type="ARBA" id="ARBA00022692"/>
    </source>
</evidence>
<keyword evidence="5 7" id="KW-1133">Transmembrane helix</keyword>
<dbReference type="Gene3D" id="3.30.70.100">
    <property type="match status" value="1"/>
</dbReference>
<dbReference type="GO" id="GO:0005886">
    <property type="term" value="C:plasma membrane"/>
    <property type="evidence" value="ECO:0007669"/>
    <property type="project" value="UniProtKB-SubCell"/>
</dbReference>
<feature type="domain" description="Mechanosensitive ion channel MscS" evidence="8">
    <location>
        <begin position="206"/>
        <end position="274"/>
    </location>
</feature>
<accession>A0A495D3Y8</accession>
<dbReference type="Gene3D" id="2.30.30.60">
    <property type="match status" value="1"/>
</dbReference>
<dbReference type="PANTHER" id="PTHR43634">
    <property type="entry name" value="OW CONDUCTANCE MECHANOSENSITIVE CHANNEL"/>
    <property type="match status" value="1"/>
</dbReference>
<proteinExistence type="inferred from homology"/>
<dbReference type="InterPro" id="IPR006686">
    <property type="entry name" value="MscS_channel_CS"/>
</dbReference>
<feature type="transmembrane region" description="Helical" evidence="7">
    <location>
        <begin position="126"/>
        <end position="144"/>
    </location>
</feature>
<dbReference type="EMBL" id="RBIM01000007">
    <property type="protein sequence ID" value="RKQ95231.1"/>
    <property type="molecule type" value="Genomic_DNA"/>
</dbReference>
<dbReference type="InterPro" id="IPR011014">
    <property type="entry name" value="MscS_channel_TM-2"/>
</dbReference>
<dbReference type="SUPFAM" id="SSF50182">
    <property type="entry name" value="Sm-like ribonucleoproteins"/>
    <property type="match status" value="1"/>
</dbReference>
<dbReference type="InterPro" id="IPR023408">
    <property type="entry name" value="MscS_beta-dom_sf"/>
</dbReference>
<evidence type="ECO:0000313" key="11">
    <source>
        <dbReference type="EMBL" id="RKQ95231.1"/>
    </source>
</evidence>
<feature type="transmembrane region" description="Helical" evidence="7">
    <location>
        <begin position="165"/>
        <end position="182"/>
    </location>
</feature>
<dbReference type="RefSeq" id="WP_233350791.1">
    <property type="nucleotide sequence ID" value="NZ_RBIM01000007.1"/>
</dbReference>
<feature type="domain" description="Mechanosensitive ion channel MscS C-terminal" evidence="9">
    <location>
        <begin position="283"/>
        <end position="370"/>
    </location>
</feature>
<keyword evidence="3" id="KW-1003">Cell membrane</keyword>
<evidence type="ECO:0000256" key="6">
    <source>
        <dbReference type="ARBA" id="ARBA00023136"/>
    </source>
</evidence>
<evidence type="ECO:0000259" key="8">
    <source>
        <dbReference type="Pfam" id="PF00924"/>
    </source>
</evidence>
<dbReference type="Pfam" id="PF21082">
    <property type="entry name" value="MS_channel_3rd"/>
    <property type="match status" value="1"/>
</dbReference>
<keyword evidence="6 7" id="KW-0472">Membrane</keyword>
<reference evidence="11 12" key="1">
    <citation type="submission" date="2018-10" db="EMBL/GenBank/DDBJ databases">
        <title>Genomic Encyclopedia of Type Strains, Phase IV (KMG-IV): sequencing the most valuable type-strain genomes for metagenomic binning, comparative biology and taxonomic classification.</title>
        <authorList>
            <person name="Goeker M."/>
        </authorList>
    </citation>
    <scope>NUCLEOTIDE SEQUENCE [LARGE SCALE GENOMIC DNA]</scope>
    <source>
        <strain evidence="11 12">DSM 4734</strain>
    </source>
</reference>
<dbReference type="InterPro" id="IPR006685">
    <property type="entry name" value="MscS_channel_2nd"/>
</dbReference>
<evidence type="ECO:0000259" key="9">
    <source>
        <dbReference type="Pfam" id="PF21082"/>
    </source>
</evidence>
<comment type="similarity">
    <text evidence="2">Belongs to the MscS (TC 1.A.23) family.</text>
</comment>
<protein>
    <submittedName>
        <fullName evidence="11">MscS family membrane protein</fullName>
    </submittedName>
</protein>
<comment type="subcellular location">
    <subcellularLocation>
        <location evidence="1">Cell membrane</location>
        <topology evidence="1">Multi-pass membrane protein</topology>
    </subcellularLocation>
</comment>
<dbReference type="SUPFAM" id="SSF82689">
    <property type="entry name" value="Mechanosensitive channel protein MscS (YggB), C-terminal domain"/>
    <property type="match status" value="1"/>
</dbReference>
<organism evidence="11 12">
    <name type="scientific">Maricaulis maris</name>
    <dbReference type="NCBI Taxonomy" id="74318"/>
    <lineage>
        <taxon>Bacteria</taxon>
        <taxon>Pseudomonadati</taxon>
        <taxon>Pseudomonadota</taxon>
        <taxon>Alphaproteobacteria</taxon>
        <taxon>Maricaulales</taxon>
        <taxon>Maricaulaceae</taxon>
        <taxon>Maricaulis</taxon>
    </lineage>
</organism>
<evidence type="ECO:0000256" key="1">
    <source>
        <dbReference type="ARBA" id="ARBA00004651"/>
    </source>
</evidence>
<dbReference type="InterPro" id="IPR045042">
    <property type="entry name" value="YnaI-like"/>
</dbReference>
<evidence type="ECO:0000259" key="10">
    <source>
        <dbReference type="Pfam" id="PF21088"/>
    </source>
</evidence>
<keyword evidence="4 7" id="KW-0812">Transmembrane</keyword>
<dbReference type="InterPro" id="IPR010920">
    <property type="entry name" value="LSM_dom_sf"/>
</dbReference>
<dbReference type="Pfam" id="PF00924">
    <property type="entry name" value="MS_channel_2nd"/>
    <property type="match status" value="1"/>
</dbReference>
<dbReference type="Pfam" id="PF21088">
    <property type="entry name" value="MS_channel_1st"/>
    <property type="match status" value="1"/>
</dbReference>
<evidence type="ECO:0000256" key="7">
    <source>
        <dbReference type="SAM" id="Phobius"/>
    </source>
</evidence>
<dbReference type="InterPro" id="IPR011066">
    <property type="entry name" value="MscS_channel_C_sf"/>
</dbReference>
<evidence type="ECO:0000256" key="5">
    <source>
        <dbReference type="ARBA" id="ARBA00022989"/>
    </source>
</evidence>
<dbReference type="Proteomes" id="UP000273675">
    <property type="component" value="Unassembled WGS sequence"/>
</dbReference>
<dbReference type="PROSITE" id="PS01246">
    <property type="entry name" value="UPF0003"/>
    <property type="match status" value="1"/>
</dbReference>
<name>A0A495D3Y8_9PROT</name>
<evidence type="ECO:0000313" key="12">
    <source>
        <dbReference type="Proteomes" id="UP000273675"/>
    </source>
</evidence>
<feature type="transmembrane region" description="Helical" evidence="7">
    <location>
        <begin position="96"/>
        <end position="114"/>
    </location>
</feature>
<dbReference type="PANTHER" id="PTHR43634:SF2">
    <property type="entry name" value="LOW CONDUCTANCE MECHANOSENSITIVE CHANNEL YNAI"/>
    <property type="match status" value="1"/>
</dbReference>
<evidence type="ECO:0000256" key="2">
    <source>
        <dbReference type="ARBA" id="ARBA00008017"/>
    </source>
</evidence>
<dbReference type="AlphaFoldDB" id="A0A495D3Y8"/>
<feature type="transmembrane region" description="Helical" evidence="7">
    <location>
        <begin position="47"/>
        <end position="68"/>
    </location>
</feature>
<gene>
    <name evidence="11" type="ORF">C7435_2920</name>
</gene>
<dbReference type="SUPFAM" id="SSF82861">
    <property type="entry name" value="Mechanosensitive channel protein MscS (YggB), transmembrane region"/>
    <property type="match status" value="1"/>
</dbReference>
<dbReference type="InterPro" id="IPR049142">
    <property type="entry name" value="MS_channel_1st"/>
</dbReference>
<dbReference type="Gene3D" id="1.10.287.1260">
    <property type="match status" value="1"/>
</dbReference>
<feature type="transmembrane region" description="Helical" evidence="7">
    <location>
        <begin position="188"/>
        <end position="208"/>
    </location>
</feature>